<gene>
    <name evidence="2" type="ORF">H9850_04150</name>
</gene>
<dbReference type="AlphaFoldDB" id="A0A9D2B0G8"/>
<evidence type="ECO:0000256" key="1">
    <source>
        <dbReference type="SAM" id="MobiDB-lite"/>
    </source>
</evidence>
<feature type="region of interest" description="Disordered" evidence="1">
    <location>
        <begin position="167"/>
        <end position="586"/>
    </location>
</feature>
<evidence type="ECO:0000313" key="3">
    <source>
        <dbReference type="Proteomes" id="UP000886829"/>
    </source>
</evidence>
<feature type="compositionally biased region" description="Polar residues" evidence="1">
    <location>
        <begin position="405"/>
        <end position="426"/>
    </location>
</feature>
<organism evidence="2 3">
    <name type="scientific">Candidatus Anaerobiospirillum pullistercoris</name>
    <dbReference type="NCBI Taxonomy" id="2838452"/>
    <lineage>
        <taxon>Bacteria</taxon>
        <taxon>Pseudomonadati</taxon>
        <taxon>Pseudomonadota</taxon>
        <taxon>Gammaproteobacteria</taxon>
        <taxon>Aeromonadales</taxon>
        <taxon>Succinivibrionaceae</taxon>
        <taxon>Anaerobiospirillum</taxon>
    </lineage>
</organism>
<feature type="compositionally biased region" description="Low complexity" evidence="1">
    <location>
        <begin position="356"/>
        <end position="388"/>
    </location>
</feature>
<feature type="compositionally biased region" description="Polar residues" evidence="1">
    <location>
        <begin position="753"/>
        <end position="773"/>
    </location>
</feature>
<protein>
    <submittedName>
        <fullName evidence="2">Uncharacterized protein</fullName>
    </submittedName>
</protein>
<evidence type="ECO:0000313" key="2">
    <source>
        <dbReference type="EMBL" id="HIX56648.1"/>
    </source>
</evidence>
<feature type="region of interest" description="Disordered" evidence="1">
    <location>
        <begin position="85"/>
        <end position="153"/>
    </location>
</feature>
<feature type="compositionally biased region" description="Basic and acidic residues" evidence="1">
    <location>
        <begin position="320"/>
        <end position="335"/>
    </location>
</feature>
<dbReference type="EMBL" id="DXEV01000084">
    <property type="protein sequence ID" value="HIX56648.1"/>
    <property type="molecule type" value="Genomic_DNA"/>
</dbReference>
<feature type="region of interest" description="Disordered" evidence="1">
    <location>
        <begin position="606"/>
        <end position="652"/>
    </location>
</feature>
<sequence>MILLFLVVWAIVIALNEVLFSAQPFTLTSLADTMPSTLVLSVFLSAAVYLAKKKIIDALKKGQPIDKRFVAELTPQVGHELNNVRRQMEGTDTEDSIPYENQGNVRRSTSKSRRKVNPYTAAVEAARTPHNKARREAYQRAYGDRGRHNLDDPNLKRAQEGLEALDALGSLSEDSGAEVPLTPRRRSDANRERSSNTYGMSAHMKAVEKAASGHSAATQHPFSSTGASVKGPRVTSGPTMAERKAQIEQNKEQLKQRRREQIEALSTVSQEDKAKAAVEQKNAAAQKKQRQKERQEQEAKAKAQAHKEFKQLKESLNPFAKKDAVKSKLGEKSKAAEQAAAEQAAAEKAAAEKAATEQAAMQAASEQARAQAEAQLKQSQAAAKQSQKVVRETRTAAPRKKPSDLLQSKQASSLAERAAQQQNLERLQQEAKRNVSSQHVPMGADDEARVPDYVDSLEIPGKGNLQLDTSGLQRTRKPKQGAGLDTSALKKAKLSPAINANMQRSAATFKPQQVDVGGGSGAGGRMLSTSAKDHAGAGNSMLQRTGEVGVNQPQQGSSGMSVRDTAAAMSTTLSNDSSLERGKTKRLDLADYQANARARALARAQAPKATHGWQGNAPTAKKHRADTTASSARKHTSAEQGRVGTASTLGMNNARAGLPTQMISSDEAPVRQVISTSLKPQVGPHSDNLPKVRPSDPISDLQLAPKIRARAKSNIKRNRDKLLQRGPNFINAAATAAAKGTVGSTSNAALSSRNAATNAQTDKIHAQNQANTYQMQQEAADQGAAQGKAQSKGANAKTPTDEQA</sequence>
<feature type="compositionally biased region" description="Polar residues" evidence="1">
    <location>
        <begin position="568"/>
        <end position="577"/>
    </location>
</feature>
<feature type="compositionally biased region" description="Polar residues" evidence="1">
    <location>
        <begin position="215"/>
        <end position="227"/>
    </location>
</feature>
<feature type="region of interest" description="Disordered" evidence="1">
    <location>
        <begin position="753"/>
        <end position="804"/>
    </location>
</feature>
<feature type="compositionally biased region" description="Basic and acidic residues" evidence="1">
    <location>
        <begin position="134"/>
        <end position="153"/>
    </location>
</feature>
<reference evidence="2" key="2">
    <citation type="submission" date="2021-04" db="EMBL/GenBank/DDBJ databases">
        <authorList>
            <person name="Gilroy R."/>
        </authorList>
    </citation>
    <scope>NUCLEOTIDE SEQUENCE</scope>
    <source>
        <strain evidence="2">USASDec5-558</strain>
    </source>
</reference>
<dbReference type="Proteomes" id="UP000886829">
    <property type="component" value="Unassembled WGS sequence"/>
</dbReference>
<feature type="compositionally biased region" description="Low complexity" evidence="1">
    <location>
        <begin position="774"/>
        <end position="797"/>
    </location>
</feature>
<comment type="caution">
    <text evidence="2">The sequence shown here is derived from an EMBL/GenBank/DDBJ whole genome shotgun (WGS) entry which is preliminary data.</text>
</comment>
<reference evidence="2" key="1">
    <citation type="journal article" date="2021" name="PeerJ">
        <title>Extensive microbial diversity within the chicken gut microbiome revealed by metagenomics and culture.</title>
        <authorList>
            <person name="Gilroy R."/>
            <person name="Ravi A."/>
            <person name="Getino M."/>
            <person name="Pursley I."/>
            <person name="Horton D.L."/>
            <person name="Alikhan N.F."/>
            <person name="Baker D."/>
            <person name="Gharbi K."/>
            <person name="Hall N."/>
            <person name="Watson M."/>
            <person name="Adriaenssens E.M."/>
            <person name="Foster-Nyarko E."/>
            <person name="Jarju S."/>
            <person name="Secka A."/>
            <person name="Antonio M."/>
            <person name="Oren A."/>
            <person name="Chaudhuri R.R."/>
            <person name="La Ragione R."/>
            <person name="Hildebrand F."/>
            <person name="Pallen M.J."/>
        </authorList>
    </citation>
    <scope>NUCLEOTIDE SEQUENCE</scope>
    <source>
        <strain evidence="2">USASDec5-558</strain>
    </source>
</reference>
<feature type="region of interest" description="Disordered" evidence="1">
    <location>
        <begin position="679"/>
        <end position="705"/>
    </location>
</feature>
<feature type="compositionally biased region" description="Basic and acidic residues" evidence="1">
    <location>
        <begin position="241"/>
        <end position="262"/>
    </location>
</feature>
<name>A0A9D2B0G8_9GAMM</name>
<proteinExistence type="predicted"/>
<accession>A0A9D2B0G8</accession>
<feature type="compositionally biased region" description="Polar residues" evidence="1">
    <location>
        <begin position="551"/>
        <end position="560"/>
    </location>
</feature>
<feature type="compositionally biased region" description="Basic and acidic residues" evidence="1">
    <location>
        <begin position="185"/>
        <end position="194"/>
    </location>
</feature>
<feature type="compositionally biased region" description="Basic and acidic residues" evidence="1">
    <location>
        <begin position="292"/>
        <end position="313"/>
    </location>
</feature>
<feature type="compositionally biased region" description="Low complexity" evidence="1">
    <location>
        <begin position="336"/>
        <end position="348"/>
    </location>
</feature>